<dbReference type="AlphaFoldDB" id="A0AAU9P3P6"/>
<feature type="region of interest" description="Disordered" evidence="1">
    <location>
        <begin position="1"/>
        <end position="20"/>
    </location>
</feature>
<keyword evidence="3" id="KW-1185">Reference proteome</keyword>
<comment type="caution">
    <text evidence="2">The sequence shown here is derived from an EMBL/GenBank/DDBJ whole genome shotgun (WGS) entry which is preliminary data.</text>
</comment>
<sequence length="162" mass="18416">MEHRFNGGGGANQALEVERDEEQAEEITYLSSPSWRTQNLGSFLDLHNWYPQSTTFNHMNNGFNPIAYNHDVDGFVSFIYVDAGKRDLSKVNQDGKNLQIAVVALDSSDEPTISQLHIIKLLSSHLWFTCCSISLFLNSGVSSIYNRTMEWWPETYTCPIFS</sequence>
<feature type="compositionally biased region" description="Gly residues" evidence="1">
    <location>
        <begin position="1"/>
        <end position="11"/>
    </location>
</feature>
<gene>
    <name evidence="2" type="ORF">LVIROSA_LOCUS30423</name>
</gene>
<organism evidence="2 3">
    <name type="scientific">Lactuca virosa</name>
    <dbReference type="NCBI Taxonomy" id="75947"/>
    <lineage>
        <taxon>Eukaryota</taxon>
        <taxon>Viridiplantae</taxon>
        <taxon>Streptophyta</taxon>
        <taxon>Embryophyta</taxon>
        <taxon>Tracheophyta</taxon>
        <taxon>Spermatophyta</taxon>
        <taxon>Magnoliopsida</taxon>
        <taxon>eudicotyledons</taxon>
        <taxon>Gunneridae</taxon>
        <taxon>Pentapetalae</taxon>
        <taxon>asterids</taxon>
        <taxon>campanulids</taxon>
        <taxon>Asterales</taxon>
        <taxon>Asteraceae</taxon>
        <taxon>Cichorioideae</taxon>
        <taxon>Cichorieae</taxon>
        <taxon>Lactucinae</taxon>
        <taxon>Lactuca</taxon>
    </lineage>
</organism>
<reference evidence="2 3" key="1">
    <citation type="submission" date="2022-01" db="EMBL/GenBank/DDBJ databases">
        <authorList>
            <person name="Xiong W."/>
            <person name="Schranz E."/>
        </authorList>
    </citation>
    <scope>NUCLEOTIDE SEQUENCE [LARGE SCALE GENOMIC DNA]</scope>
</reference>
<name>A0AAU9P3P6_9ASTR</name>
<proteinExistence type="predicted"/>
<protein>
    <submittedName>
        <fullName evidence="2">Uncharacterized protein</fullName>
    </submittedName>
</protein>
<dbReference type="EMBL" id="CAKMRJ010005523">
    <property type="protein sequence ID" value="CAH1444606.1"/>
    <property type="molecule type" value="Genomic_DNA"/>
</dbReference>
<accession>A0AAU9P3P6</accession>
<evidence type="ECO:0000313" key="2">
    <source>
        <dbReference type="EMBL" id="CAH1444606.1"/>
    </source>
</evidence>
<evidence type="ECO:0000313" key="3">
    <source>
        <dbReference type="Proteomes" id="UP001157418"/>
    </source>
</evidence>
<dbReference type="Proteomes" id="UP001157418">
    <property type="component" value="Unassembled WGS sequence"/>
</dbReference>
<evidence type="ECO:0000256" key="1">
    <source>
        <dbReference type="SAM" id="MobiDB-lite"/>
    </source>
</evidence>